<dbReference type="Pfam" id="PF01250">
    <property type="entry name" value="Ribosomal_S6"/>
    <property type="match status" value="1"/>
</dbReference>
<reference evidence="2 3" key="1">
    <citation type="journal article" date="2015" name="Genome Biol. Evol.">
        <title>Comparative Genomics of a Bacterivorous Green Alga Reveals Evolutionary Causalities and Consequences of Phago-Mixotrophic Mode of Nutrition.</title>
        <authorList>
            <person name="Burns J.A."/>
            <person name="Paasch A."/>
            <person name="Narechania A."/>
            <person name="Kim E."/>
        </authorList>
    </citation>
    <scope>NUCLEOTIDE SEQUENCE [LARGE SCALE GENOMIC DNA]</scope>
    <source>
        <strain evidence="2 3">PLY_AMNH</strain>
    </source>
</reference>
<name>A0AAE0GG94_9CHLO</name>
<dbReference type="InterPro" id="IPR000529">
    <property type="entry name" value="Ribosomal_bS6"/>
</dbReference>
<dbReference type="GO" id="GO:0005840">
    <property type="term" value="C:ribosome"/>
    <property type="evidence" value="ECO:0007669"/>
    <property type="project" value="InterPro"/>
</dbReference>
<evidence type="ECO:0000256" key="1">
    <source>
        <dbReference type="ARBA" id="ARBA00009512"/>
    </source>
</evidence>
<comment type="caution">
    <text evidence="2">The sequence shown here is derived from an EMBL/GenBank/DDBJ whole genome shotgun (WGS) entry which is preliminary data.</text>
</comment>
<dbReference type="GO" id="GO:0006412">
    <property type="term" value="P:translation"/>
    <property type="evidence" value="ECO:0007669"/>
    <property type="project" value="InterPro"/>
</dbReference>
<dbReference type="AlphaFoldDB" id="A0AAE0GG94"/>
<dbReference type="PANTHER" id="PTHR21011:SF1">
    <property type="entry name" value="SMALL RIBOSOMAL SUBUNIT PROTEIN BS6M"/>
    <property type="match status" value="1"/>
</dbReference>
<protein>
    <recommendedName>
        <fullName evidence="4">Plastid ribosomal protein S6</fullName>
    </recommendedName>
</protein>
<dbReference type="Gene3D" id="3.30.70.60">
    <property type="match status" value="1"/>
</dbReference>
<keyword evidence="3" id="KW-1185">Reference proteome</keyword>
<dbReference type="SUPFAM" id="SSF54995">
    <property type="entry name" value="Ribosomal protein S6"/>
    <property type="match status" value="1"/>
</dbReference>
<dbReference type="GO" id="GO:0003735">
    <property type="term" value="F:structural constituent of ribosome"/>
    <property type="evidence" value="ECO:0007669"/>
    <property type="project" value="InterPro"/>
</dbReference>
<dbReference type="HAMAP" id="MF_00360">
    <property type="entry name" value="Ribosomal_bS6"/>
    <property type="match status" value="1"/>
</dbReference>
<organism evidence="2 3">
    <name type="scientific">Cymbomonas tetramitiformis</name>
    <dbReference type="NCBI Taxonomy" id="36881"/>
    <lineage>
        <taxon>Eukaryota</taxon>
        <taxon>Viridiplantae</taxon>
        <taxon>Chlorophyta</taxon>
        <taxon>Pyramimonadophyceae</taxon>
        <taxon>Pyramimonadales</taxon>
        <taxon>Pyramimonadaceae</taxon>
        <taxon>Cymbomonas</taxon>
    </lineage>
</organism>
<sequence>MASSTASVTRVVANISQKQSKTGAVTARPVVAAKHSSFAARASFTTRPRALVCSSSQVVAVLDSTIDEILAAEPDAPEPTPEGMNRYETMVMILADASDEEVTAEIEKVEAVLGEAGAVSIESLNRGRQPLAYNIKGSPEAIYVQVNYFGPGAAPKHFETVQSIPVLGDRKLIIRFMTHKQ</sequence>
<dbReference type="EMBL" id="LGRX02006101">
    <property type="protein sequence ID" value="KAK3277452.1"/>
    <property type="molecule type" value="Genomic_DNA"/>
</dbReference>
<gene>
    <name evidence="2" type="ORF">CYMTET_14542</name>
</gene>
<dbReference type="InterPro" id="IPR014717">
    <property type="entry name" value="Transl_elong_EF1B/ribsomal_bS6"/>
</dbReference>
<dbReference type="InterPro" id="IPR035980">
    <property type="entry name" value="Ribosomal_bS6_sf"/>
</dbReference>
<dbReference type="Proteomes" id="UP001190700">
    <property type="component" value="Unassembled WGS sequence"/>
</dbReference>
<dbReference type="GO" id="GO:0005737">
    <property type="term" value="C:cytoplasm"/>
    <property type="evidence" value="ECO:0007669"/>
    <property type="project" value="UniProtKB-ARBA"/>
</dbReference>
<evidence type="ECO:0000313" key="3">
    <source>
        <dbReference type="Proteomes" id="UP001190700"/>
    </source>
</evidence>
<comment type="similarity">
    <text evidence="1">Belongs to the bacterial ribosomal protein bS6 family.</text>
</comment>
<proteinExistence type="inferred from homology"/>
<accession>A0AAE0GG94</accession>
<evidence type="ECO:0000313" key="2">
    <source>
        <dbReference type="EMBL" id="KAK3277452.1"/>
    </source>
</evidence>
<dbReference type="GO" id="GO:0070181">
    <property type="term" value="F:small ribosomal subunit rRNA binding"/>
    <property type="evidence" value="ECO:0007669"/>
    <property type="project" value="TreeGrafter"/>
</dbReference>
<dbReference type="PANTHER" id="PTHR21011">
    <property type="entry name" value="MITOCHONDRIAL 28S RIBOSOMAL PROTEIN S6"/>
    <property type="match status" value="1"/>
</dbReference>
<evidence type="ECO:0008006" key="4">
    <source>
        <dbReference type="Google" id="ProtNLM"/>
    </source>
</evidence>
<dbReference type="InterPro" id="IPR020814">
    <property type="entry name" value="Ribosomal_S6_plastid/chlpt"/>
</dbReference>
<dbReference type="NCBIfam" id="TIGR00166">
    <property type="entry name" value="S6"/>
    <property type="match status" value="1"/>
</dbReference>